<evidence type="ECO:0000313" key="2">
    <source>
        <dbReference type="EMBL" id="QUT06224.1"/>
    </source>
</evidence>
<dbReference type="InterPro" id="IPR023393">
    <property type="entry name" value="START-like_dom_sf"/>
</dbReference>
<gene>
    <name evidence="2" type="ORF">KFK14_01670</name>
</gene>
<feature type="signal peptide" evidence="1">
    <location>
        <begin position="1"/>
        <end position="23"/>
    </location>
</feature>
<keyword evidence="1" id="KW-0732">Signal</keyword>
<organism evidence="2 3">
    <name type="scientific">Sphingobium phenoxybenzoativorans</name>
    <dbReference type="NCBI Taxonomy" id="1592790"/>
    <lineage>
        <taxon>Bacteria</taxon>
        <taxon>Pseudomonadati</taxon>
        <taxon>Pseudomonadota</taxon>
        <taxon>Alphaproteobacteria</taxon>
        <taxon>Sphingomonadales</taxon>
        <taxon>Sphingomonadaceae</taxon>
        <taxon>Sphingobium</taxon>
    </lineage>
</organism>
<keyword evidence="3" id="KW-1185">Reference proteome</keyword>
<reference evidence="2" key="1">
    <citation type="submission" date="2021-04" db="EMBL/GenBank/DDBJ databases">
        <title>Isolation of p-tert-butylphenol degrading bacteria Sphingobium phenoxybenzoativorans Tas13 from active sludge.</title>
        <authorList>
            <person name="Li Y."/>
        </authorList>
    </citation>
    <scope>NUCLEOTIDE SEQUENCE</scope>
    <source>
        <strain evidence="2">Tas13</strain>
    </source>
</reference>
<dbReference type="InterPro" id="IPR019587">
    <property type="entry name" value="Polyketide_cyclase/dehydratase"/>
</dbReference>
<dbReference type="AlphaFoldDB" id="A0A975K7I8"/>
<protein>
    <submittedName>
        <fullName evidence="2">SRPBCC domain-containing protein</fullName>
    </submittedName>
</protein>
<dbReference type="SUPFAM" id="SSF55961">
    <property type="entry name" value="Bet v1-like"/>
    <property type="match status" value="1"/>
</dbReference>
<sequence>MMRVGFSSCAALALAAFITPAAAKVASSSDSGFAVSHTASVKAPPATVWAALLTPGKWWNGEHSWSQDAANLTLAAKPGGCFCETLPNGGFAEHARVIFAAPDKSLRLSGALGPLQGEALTGTLTVTLAPASGGTTLTFDYVVGGYARFPLTSIAAPVDGVIGEQHARLVRFVETGKP</sequence>
<evidence type="ECO:0000313" key="3">
    <source>
        <dbReference type="Proteomes" id="UP000681425"/>
    </source>
</evidence>
<dbReference type="Proteomes" id="UP000681425">
    <property type="component" value="Chromosome"/>
</dbReference>
<accession>A0A975K7I8</accession>
<proteinExistence type="predicted"/>
<dbReference type="EMBL" id="CP073910">
    <property type="protein sequence ID" value="QUT06224.1"/>
    <property type="molecule type" value="Genomic_DNA"/>
</dbReference>
<evidence type="ECO:0000256" key="1">
    <source>
        <dbReference type="SAM" id="SignalP"/>
    </source>
</evidence>
<feature type="chain" id="PRO_5037724109" evidence="1">
    <location>
        <begin position="24"/>
        <end position="178"/>
    </location>
</feature>
<dbReference type="CDD" id="cd07814">
    <property type="entry name" value="SRPBCC_CalC_Aha1-like"/>
    <property type="match status" value="1"/>
</dbReference>
<dbReference type="Gene3D" id="3.30.530.20">
    <property type="match status" value="1"/>
</dbReference>
<dbReference type="KEGG" id="spph:KFK14_01670"/>
<dbReference type="Pfam" id="PF10604">
    <property type="entry name" value="Polyketide_cyc2"/>
    <property type="match status" value="1"/>
</dbReference>
<dbReference type="RefSeq" id="WP_212609636.1">
    <property type="nucleotide sequence ID" value="NZ_CP073910.1"/>
</dbReference>
<name>A0A975K7I8_9SPHN</name>